<accession>A0A914PYL9</accession>
<evidence type="ECO:0000256" key="1">
    <source>
        <dbReference type="SAM" id="MobiDB-lite"/>
    </source>
</evidence>
<reference evidence="3" key="1">
    <citation type="submission" date="2022-11" db="UniProtKB">
        <authorList>
            <consortium name="WormBaseParasite"/>
        </authorList>
    </citation>
    <scope>IDENTIFICATION</scope>
</reference>
<feature type="compositionally biased region" description="Polar residues" evidence="1">
    <location>
        <begin position="39"/>
        <end position="60"/>
    </location>
</feature>
<dbReference type="Proteomes" id="UP000887578">
    <property type="component" value="Unplaced"/>
</dbReference>
<sequence>MFNDIANPKSNQQPGFQSIGVQIDGRNDGSVTDKAANWNMPNNDTNSRNDPPPFFNNSNKEQFHQQNTRFENAGFGQNDPQHHDHPGSLIGRIVGSVVDWAKRNDGIGYSNPDGTFSVQFNQQPGGGVHVKGDNHGSIFNTGCRE</sequence>
<proteinExistence type="predicted"/>
<keyword evidence="2" id="KW-1185">Reference proteome</keyword>
<dbReference type="AlphaFoldDB" id="A0A914PYL9"/>
<evidence type="ECO:0000313" key="3">
    <source>
        <dbReference type="WBParaSite" id="PDA_v2.g23933.t1"/>
    </source>
</evidence>
<protein>
    <submittedName>
        <fullName evidence="3">Uncharacterized protein</fullName>
    </submittedName>
</protein>
<organism evidence="2 3">
    <name type="scientific">Panagrolaimus davidi</name>
    <dbReference type="NCBI Taxonomy" id="227884"/>
    <lineage>
        <taxon>Eukaryota</taxon>
        <taxon>Metazoa</taxon>
        <taxon>Ecdysozoa</taxon>
        <taxon>Nematoda</taxon>
        <taxon>Chromadorea</taxon>
        <taxon>Rhabditida</taxon>
        <taxon>Tylenchina</taxon>
        <taxon>Panagrolaimomorpha</taxon>
        <taxon>Panagrolaimoidea</taxon>
        <taxon>Panagrolaimidae</taxon>
        <taxon>Panagrolaimus</taxon>
    </lineage>
</organism>
<feature type="compositionally biased region" description="Polar residues" evidence="1">
    <location>
        <begin position="8"/>
        <end position="20"/>
    </location>
</feature>
<name>A0A914PYL9_9BILA</name>
<dbReference type="WBParaSite" id="PDA_v2.g23933.t1">
    <property type="protein sequence ID" value="PDA_v2.g23933.t1"/>
    <property type="gene ID" value="PDA_v2.g23933"/>
</dbReference>
<feature type="region of interest" description="Disordered" evidence="1">
    <location>
        <begin position="1"/>
        <end position="60"/>
    </location>
</feature>
<evidence type="ECO:0000313" key="2">
    <source>
        <dbReference type="Proteomes" id="UP000887578"/>
    </source>
</evidence>